<dbReference type="EMBL" id="FRBD01000001">
    <property type="protein sequence ID" value="SHK26971.1"/>
    <property type="molecule type" value="Genomic_DNA"/>
</dbReference>
<feature type="domain" description="MobA/VirD2-like nuclease" evidence="2">
    <location>
        <begin position="52"/>
        <end position="145"/>
    </location>
</feature>
<dbReference type="OrthoDB" id="915634at2"/>
<feature type="region of interest" description="Disordered" evidence="1">
    <location>
        <begin position="470"/>
        <end position="523"/>
    </location>
</feature>
<proteinExistence type="predicted"/>
<dbReference type="RefSeq" id="WP_073203544.1">
    <property type="nucleotide sequence ID" value="NZ_FRBD01000001.1"/>
</dbReference>
<dbReference type="AlphaFoldDB" id="A0A1M6R389"/>
<dbReference type="InterPro" id="IPR005094">
    <property type="entry name" value="Endonuclease_MobA/VirD2"/>
</dbReference>
<accession>A0A1M6R389</accession>
<evidence type="ECO:0000256" key="1">
    <source>
        <dbReference type="SAM" id="MobiDB-lite"/>
    </source>
</evidence>
<evidence type="ECO:0000313" key="3">
    <source>
        <dbReference type="EMBL" id="SHK26971.1"/>
    </source>
</evidence>
<evidence type="ECO:0000259" key="2">
    <source>
        <dbReference type="Pfam" id="PF03432"/>
    </source>
</evidence>
<gene>
    <name evidence="3" type="ORF">SAMN05216463_10163</name>
</gene>
<feature type="compositionally biased region" description="Polar residues" evidence="1">
    <location>
        <begin position="488"/>
        <end position="509"/>
    </location>
</feature>
<name>A0A1M6R389_XYLRU</name>
<dbReference type="Proteomes" id="UP000184130">
    <property type="component" value="Unassembled WGS sequence"/>
</dbReference>
<protein>
    <submittedName>
        <fullName evidence="3">Relaxase/Mobilisation nuclease domain-containing protein</fullName>
    </submittedName>
</protein>
<reference evidence="3 4" key="1">
    <citation type="submission" date="2016-11" db="EMBL/GenBank/DDBJ databases">
        <authorList>
            <person name="Jaros S."/>
            <person name="Januszkiewicz K."/>
            <person name="Wedrychowicz H."/>
        </authorList>
    </citation>
    <scope>NUCLEOTIDE SEQUENCE [LARGE SCALE GENOMIC DNA]</scope>
    <source>
        <strain evidence="3 4">KHT3</strain>
    </source>
</reference>
<sequence length="523" mass="60405">MIATILKSSSSFSAVRYNERKVENGVAELVAIRNFGYLQDAPDMRGITSLRNYLMDYSARNDRTRMTQFHAAISCKGSEYSKEELIKIAEQYLDKMGYNNEGQPVLMYFHHDTDNNHLHIVTSRISPDGKKIADSMENIRSLKAIESIMSIDQKHQNSEMMKLAKSYHFESVSQFMAVFETSGYEAYIQDKDIYIKRGGQVQDEIAVKEIEKLCRKNGEDEKKRIRQLRAILKKYRDQSTSREELETMLKKKFGISIKFLGNEFSPYGYMVVDNATKSVFKGGDILGIKELLQFQSREEKLQKVDFFIEDKLRENPLATTFDLNHDLHRFYGCYIKHGNIIMGKDKVELADYLVQKIKYNDKVAWVQGFSPVNEQQVRLLSKMFNVSSEHLHVSENGNNIYSTLYTINEQLELGKDKGCNESIFDRLNDEGIWTYRFEDKFFCVNPSKREVVDLEANGIDMSKFKASRSADIETSEHKHHAASGKSRPISNEIGSSDRINYNPDANRNSYGEVDDERAMIRRS</sequence>
<dbReference type="Pfam" id="PF03432">
    <property type="entry name" value="Relaxase"/>
    <property type="match status" value="1"/>
</dbReference>
<evidence type="ECO:0000313" key="4">
    <source>
        <dbReference type="Proteomes" id="UP000184130"/>
    </source>
</evidence>
<organism evidence="3 4">
    <name type="scientific">Xylanibacter ruminicola</name>
    <name type="common">Prevotella ruminicola</name>
    <dbReference type="NCBI Taxonomy" id="839"/>
    <lineage>
        <taxon>Bacteria</taxon>
        <taxon>Pseudomonadati</taxon>
        <taxon>Bacteroidota</taxon>
        <taxon>Bacteroidia</taxon>
        <taxon>Bacteroidales</taxon>
        <taxon>Prevotellaceae</taxon>
        <taxon>Xylanibacter</taxon>
    </lineage>
</organism>